<dbReference type="Pfam" id="PF00929">
    <property type="entry name" value="RNase_T"/>
    <property type="match status" value="1"/>
</dbReference>
<dbReference type="Gene3D" id="3.30.420.10">
    <property type="entry name" value="Ribonuclease H-like superfamily/Ribonuclease H"/>
    <property type="match status" value="1"/>
</dbReference>
<dbReference type="SMART" id="SM00479">
    <property type="entry name" value="EXOIII"/>
    <property type="match status" value="1"/>
</dbReference>
<dbReference type="EMBL" id="NEMB01000003">
    <property type="protein sequence ID" value="PQQ67834.1"/>
    <property type="molecule type" value="Genomic_DNA"/>
</dbReference>
<dbReference type="AlphaFoldDB" id="A0A2S8RDG2"/>
<dbReference type="Proteomes" id="UP000239720">
    <property type="component" value="Unassembled WGS sequence"/>
</dbReference>
<protein>
    <submittedName>
        <fullName evidence="5">DNA polymerase III</fullName>
    </submittedName>
</protein>
<gene>
    <name evidence="5" type="ORF">B9R14_14455</name>
</gene>
<dbReference type="OrthoDB" id="159416at2"/>
<dbReference type="PANTHER" id="PTHR23044:SF61">
    <property type="entry name" value="3'-5' EXORIBONUCLEASE 1-RELATED"/>
    <property type="match status" value="1"/>
</dbReference>
<evidence type="ECO:0000256" key="3">
    <source>
        <dbReference type="ARBA" id="ARBA00022839"/>
    </source>
</evidence>
<comment type="caution">
    <text evidence="5">The sequence shown here is derived from an EMBL/GenBank/DDBJ whole genome shotgun (WGS) entry which is preliminary data.</text>
</comment>
<accession>A0A2S8RDG2</accession>
<dbReference type="InterPro" id="IPR036397">
    <property type="entry name" value="RNaseH_sf"/>
</dbReference>
<evidence type="ECO:0000313" key="5">
    <source>
        <dbReference type="EMBL" id="PQQ67834.1"/>
    </source>
</evidence>
<proteinExistence type="predicted"/>
<dbReference type="CDD" id="cd06133">
    <property type="entry name" value="ERI-1_3'hExo_like"/>
    <property type="match status" value="1"/>
</dbReference>
<evidence type="ECO:0000259" key="4">
    <source>
        <dbReference type="SMART" id="SM00479"/>
    </source>
</evidence>
<sequence>MNYIIYDLELNSKPFKSNLPNEIIEIGAVKLDDNLNKIDEFQSFVKPKYFKKLFSLVKKKTQITQDDINNADNFKSVIRKFRQWIGSDFILISWGHDDIYNLTLNCRFNRIKTEWLKKNIDIQKQFSSIFNLPPGQRYSLENALKLMGIDIKDNFHRALTDAEYTSKIFKGVFDKLNLQTFNTIKPFNKRTKRKI</sequence>
<keyword evidence="3" id="KW-0269">Exonuclease</keyword>
<keyword evidence="2" id="KW-0378">Hydrolase</keyword>
<dbReference type="InterPro" id="IPR051274">
    <property type="entry name" value="3-5_Exoribonuclease"/>
</dbReference>
<feature type="domain" description="Exonuclease" evidence="4">
    <location>
        <begin position="2"/>
        <end position="178"/>
    </location>
</feature>
<dbReference type="RefSeq" id="WP_105368494.1">
    <property type="nucleotide sequence ID" value="NZ_DAONOL010000016.1"/>
</dbReference>
<evidence type="ECO:0000256" key="1">
    <source>
        <dbReference type="ARBA" id="ARBA00022722"/>
    </source>
</evidence>
<dbReference type="GO" id="GO:0003676">
    <property type="term" value="F:nucleic acid binding"/>
    <property type="evidence" value="ECO:0007669"/>
    <property type="project" value="InterPro"/>
</dbReference>
<dbReference type="InterPro" id="IPR013520">
    <property type="entry name" value="Ribonucl_H"/>
</dbReference>
<dbReference type="InterPro" id="IPR012337">
    <property type="entry name" value="RNaseH-like_sf"/>
</dbReference>
<evidence type="ECO:0000256" key="2">
    <source>
        <dbReference type="ARBA" id="ARBA00022801"/>
    </source>
</evidence>
<name>A0A2S8RDG2_9FIRM</name>
<keyword evidence="1" id="KW-0540">Nuclease</keyword>
<dbReference type="PANTHER" id="PTHR23044">
    <property type="entry name" value="3'-5' EXONUCLEASE ERI1-RELATED"/>
    <property type="match status" value="1"/>
</dbReference>
<dbReference type="InterPro" id="IPR047201">
    <property type="entry name" value="ERI-1_3'hExo-like"/>
</dbReference>
<reference evidence="5 6" key="1">
    <citation type="journal article" date="2018" name="Syst. Appl. Microbiol.">
        <title>Characterization and high-quality draft genome sequence of Herbivorax saccincola A7, an anaerobic, alkaliphilic, thermophilic, cellulolytic, and xylanolytic bacterium.</title>
        <authorList>
            <person name="Aikawa S."/>
            <person name="Baramee S."/>
            <person name="Sermsathanaswadi J."/>
            <person name="Thianheng P."/>
            <person name="Tachaapaikoon C."/>
            <person name="Shikata A."/>
            <person name="Waeonukul R."/>
            <person name="Pason P."/>
            <person name="Ratanakhanokchai K."/>
            <person name="Kosugi A."/>
        </authorList>
    </citation>
    <scope>NUCLEOTIDE SEQUENCE [LARGE SCALE GENOMIC DNA]</scope>
    <source>
        <strain evidence="5 6">A7</strain>
    </source>
</reference>
<evidence type="ECO:0000313" key="6">
    <source>
        <dbReference type="Proteomes" id="UP000239720"/>
    </source>
</evidence>
<dbReference type="GO" id="GO:0000175">
    <property type="term" value="F:3'-5'-RNA exonuclease activity"/>
    <property type="evidence" value="ECO:0007669"/>
    <property type="project" value="InterPro"/>
</dbReference>
<organism evidence="5 6">
    <name type="scientific">Acetivibrio saccincola</name>
    <dbReference type="NCBI Taxonomy" id="1677857"/>
    <lineage>
        <taxon>Bacteria</taxon>
        <taxon>Bacillati</taxon>
        <taxon>Bacillota</taxon>
        <taxon>Clostridia</taxon>
        <taxon>Eubacteriales</taxon>
        <taxon>Oscillospiraceae</taxon>
        <taxon>Acetivibrio</taxon>
    </lineage>
</organism>
<dbReference type="SUPFAM" id="SSF53098">
    <property type="entry name" value="Ribonuclease H-like"/>
    <property type="match status" value="1"/>
</dbReference>